<protein>
    <recommendedName>
        <fullName evidence="2">UPF0125 protein EJB06_04355</fullName>
    </recommendedName>
</protein>
<proteinExistence type="inferred from homology"/>
<name>A0A430HS39_9BURK</name>
<dbReference type="NCBIfam" id="NF002490">
    <property type="entry name" value="PRK01777.1"/>
    <property type="match status" value="1"/>
</dbReference>
<gene>
    <name evidence="3" type="ORF">EJB06_04355</name>
</gene>
<evidence type="ECO:0000313" key="3">
    <source>
        <dbReference type="EMBL" id="RSZ60351.1"/>
    </source>
</evidence>
<sequence length="105" mass="11479">MADPLPPAAGGKLTVQVCYATAGRAYLRELTVEQGCTIEQAIRLSGVLDAIPGIDLAVQPVGLYGKKKPLETVLRARDRIEIYRPLVADPKESRRKRAEKKAQPL</sequence>
<evidence type="ECO:0000256" key="1">
    <source>
        <dbReference type="ARBA" id="ARBA00010645"/>
    </source>
</evidence>
<dbReference type="PANTHER" id="PTHR37483">
    <property type="entry name" value="UPF0125 PROTEIN RATB"/>
    <property type="match status" value="1"/>
</dbReference>
<reference evidence="3 4" key="1">
    <citation type="submission" date="2018-12" db="EMBL/GenBank/DDBJ databases">
        <authorList>
            <person name="Yang E."/>
        </authorList>
    </citation>
    <scope>NUCLEOTIDE SEQUENCE [LARGE SCALE GENOMIC DNA]</scope>
    <source>
        <strain evidence="3 4">SOD</strain>
    </source>
</reference>
<dbReference type="HAMAP" id="MF_00460">
    <property type="entry name" value="UPF0125_RnfH"/>
    <property type="match status" value="1"/>
</dbReference>
<dbReference type="RefSeq" id="WP_126072762.1">
    <property type="nucleotide sequence ID" value="NZ_CP051166.1"/>
</dbReference>
<dbReference type="InterPro" id="IPR005346">
    <property type="entry name" value="RnfH"/>
</dbReference>
<organism evidence="3 4">
    <name type="scientific">Massilia atriviolacea</name>
    <dbReference type="NCBI Taxonomy" id="2495579"/>
    <lineage>
        <taxon>Bacteria</taxon>
        <taxon>Pseudomonadati</taxon>
        <taxon>Pseudomonadota</taxon>
        <taxon>Betaproteobacteria</taxon>
        <taxon>Burkholderiales</taxon>
        <taxon>Oxalobacteraceae</taxon>
        <taxon>Telluria group</taxon>
        <taxon>Massilia</taxon>
    </lineage>
</organism>
<dbReference type="PANTHER" id="PTHR37483:SF1">
    <property type="entry name" value="UPF0125 PROTEIN RATB"/>
    <property type="match status" value="1"/>
</dbReference>
<dbReference type="Gene3D" id="3.10.20.280">
    <property type="entry name" value="RnfH-like"/>
    <property type="match status" value="1"/>
</dbReference>
<dbReference type="OrthoDB" id="9796575at2"/>
<comment type="caution">
    <text evidence="3">The sequence shown here is derived from an EMBL/GenBank/DDBJ whole genome shotgun (WGS) entry which is preliminary data.</text>
</comment>
<evidence type="ECO:0000313" key="4">
    <source>
        <dbReference type="Proteomes" id="UP000278085"/>
    </source>
</evidence>
<evidence type="ECO:0000256" key="2">
    <source>
        <dbReference type="HAMAP-Rule" id="MF_00460"/>
    </source>
</evidence>
<dbReference type="EMBL" id="RXLQ01000002">
    <property type="protein sequence ID" value="RSZ60351.1"/>
    <property type="molecule type" value="Genomic_DNA"/>
</dbReference>
<dbReference type="InterPro" id="IPR016155">
    <property type="entry name" value="Mopterin_synth/thiamin_S_b"/>
</dbReference>
<accession>A0A430HS39</accession>
<dbReference type="InterPro" id="IPR037021">
    <property type="entry name" value="RnfH_sf"/>
</dbReference>
<dbReference type="Pfam" id="PF03658">
    <property type="entry name" value="Ub-RnfH"/>
    <property type="match status" value="1"/>
</dbReference>
<dbReference type="SUPFAM" id="SSF54285">
    <property type="entry name" value="MoaD/ThiS"/>
    <property type="match status" value="1"/>
</dbReference>
<dbReference type="AlphaFoldDB" id="A0A430HS39"/>
<comment type="similarity">
    <text evidence="1 2">Belongs to the UPF0125 (RnfH) family.</text>
</comment>
<keyword evidence="4" id="KW-1185">Reference proteome</keyword>
<dbReference type="Proteomes" id="UP000278085">
    <property type="component" value="Unassembled WGS sequence"/>
</dbReference>